<dbReference type="Proteomes" id="UP001501666">
    <property type="component" value="Unassembled WGS sequence"/>
</dbReference>
<feature type="transmembrane region" description="Helical" evidence="1">
    <location>
        <begin position="510"/>
        <end position="527"/>
    </location>
</feature>
<feature type="transmembrane region" description="Helical" evidence="1">
    <location>
        <begin position="435"/>
        <end position="454"/>
    </location>
</feature>
<feature type="transmembrane region" description="Helical" evidence="1">
    <location>
        <begin position="740"/>
        <end position="760"/>
    </location>
</feature>
<dbReference type="EMBL" id="BAAATE010000008">
    <property type="protein sequence ID" value="GAA2661915.1"/>
    <property type="molecule type" value="Genomic_DNA"/>
</dbReference>
<gene>
    <name evidence="2" type="ORF">GCM10010412_035220</name>
</gene>
<keyword evidence="3" id="KW-1185">Reference proteome</keyword>
<feature type="transmembrane region" description="Helical" evidence="1">
    <location>
        <begin position="461"/>
        <end position="478"/>
    </location>
</feature>
<comment type="caution">
    <text evidence="2">The sequence shown here is derived from an EMBL/GenBank/DDBJ whole genome shotgun (WGS) entry which is preliminary data.</text>
</comment>
<evidence type="ECO:0000256" key="1">
    <source>
        <dbReference type="SAM" id="Phobius"/>
    </source>
</evidence>
<reference evidence="2 3" key="1">
    <citation type="journal article" date="2019" name="Int. J. Syst. Evol. Microbiol.">
        <title>The Global Catalogue of Microorganisms (GCM) 10K type strain sequencing project: providing services to taxonomists for standard genome sequencing and annotation.</title>
        <authorList>
            <consortium name="The Broad Institute Genomics Platform"/>
            <consortium name="The Broad Institute Genome Sequencing Center for Infectious Disease"/>
            <person name="Wu L."/>
            <person name="Ma J."/>
        </authorList>
    </citation>
    <scope>NUCLEOTIDE SEQUENCE [LARGE SCALE GENOMIC DNA]</scope>
    <source>
        <strain evidence="2 3">JCM 6835</strain>
    </source>
</reference>
<feature type="transmembrane region" description="Helical" evidence="1">
    <location>
        <begin position="340"/>
        <end position="363"/>
    </location>
</feature>
<dbReference type="RefSeq" id="WP_346147648.1">
    <property type="nucleotide sequence ID" value="NZ_BAAATE010000008.1"/>
</dbReference>
<feature type="transmembrane region" description="Helical" evidence="1">
    <location>
        <begin position="772"/>
        <end position="791"/>
    </location>
</feature>
<feature type="transmembrane region" description="Helical" evidence="1">
    <location>
        <begin position="679"/>
        <end position="699"/>
    </location>
</feature>
<evidence type="ECO:0000313" key="3">
    <source>
        <dbReference type="Proteomes" id="UP001501666"/>
    </source>
</evidence>
<accession>A0ABN3RVP1</accession>
<protein>
    <submittedName>
        <fullName evidence="2">Uncharacterized protein</fullName>
    </submittedName>
</protein>
<name>A0ABN3RVP1_9ACTN</name>
<keyword evidence="1" id="KW-0472">Membrane</keyword>
<organism evidence="2 3">
    <name type="scientific">Nonomuraea recticatena</name>
    <dbReference type="NCBI Taxonomy" id="46178"/>
    <lineage>
        <taxon>Bacteria</taxon>
        <taxon>Bacillati</taxon>
        <taxon>Actinomycetota</taxon>
        <taxon>Actinomycetes</taxon>
        <taxon>Streptosporangiales</taxon>
        <taxon>Streptosporangiaceae</taxon>
        <taxon>Nonomuraea</taxon>
    </lineage>
</organism>
<keyword evidence="1" id="KW-1133">Transmembrane helix</keyword>
<sequence>MPWIMLGVGWLRKIVGYALAALSIGAIVWCVVEARPVTTAVPRPAPHSPSLLETYGLQEHTPRTPPELVTEIRVTDATDADLSAVPQGKIDERLRQLKIVVEHRLVLDSTDPQAAILRSEGAFPDDIQGFTDRQLGAVKAEGGAVLAPTTRLAPVLSTSGERTTIRFTLTLLRQIDQDELPTLDLLPPTAPGAVSEREITVISPQWVVFRADGVTPEREEAGRLDFTAHASPVRLQLAHKTYGRPDAVPQDLFSWTPVLSVFTAIALTVYMVRALGPIWWRRRSNRELVAGVGLCAVALAVAMFMADMPYLGPVILFGALPVLALRHARRVVPGPPPWSSMDALLVTLIGVLVASGMLTWSFIHGQVPPQTLVVGTVTAALAAAGSAVAFGGDLGIPVLIARMAGVTAGVAVGALALALWVRALMSGGYYPPDSVRLVLALCWSLIAISGAAVATRSWSRTAIVVAVLGSLLLLGWPTEWLDTGSWSVQPDQQPPKSPLPPVLGQPLNEVTRGVLGLLLLTFVLFVLRLRRLGSELSAMADPAVQATVLVCLMVLYLTPRAEAGSSVIDLPLPSLAITSLVAWAAASWLLSGPRPEIPEPASRLEHRELIRQALHRRLLHVSEQELYRLGRSRLGTGEITMADFEQQRLVLDEALTRDPPHTETAFASSAGCSPWHNGLAAFVVSVLLSMPFALIYGWPSGVELTSWVFDSRFLVALSAFGFVYGYFYPRIRGTQPVTKALYLMSAALVTELSAYIPALVDPDIGGWDKLQVLAIVVGQVALVSIGLGLYWEWRIMYVAGEPWARVRNIRSVRSLATPVVAVVIAAGTAAATSAAGNTVDRILKGGSSTSQSPP</sequence>
<feature type="transmembrane region" description="Helical" evidence="1">
    <location>
        <begin position="711"/>
        <end position="728"/>
    </location>
</feature>
<feature type="transmembrane region" description="Helical" evidence="1">
    <location>
        <begin position="288"/>
        <end position="304"/>
    </location>
</feature>
<feature type="transmembrane region" description="Helical" evidence="1">
    <location>
        <begin position="403"/>
        <end position="423"/>
    </location>
</feature>
<keyword evidence="1" id="KW-0812">Transmembrane</keyword>
<feature type="transmembrane region" description="Helical" evidence="1">
    <location>
        <begin position="369"/>
        <end position="391"/>
    </location>
</feature>
<feature type="transmembrane region" description="Helical" evidence="1">
    <location>
        <begin position="812"/>
        <end position="835"/>
    </location>
</feature>
<feature type="transmembrane region" description="Helical" evidence="1">
    <location>
        <begin position="252"/>
        <end position="276"/>
    </location>
</feature>
<feature type="transmembrane region" description="Helical" evidence="1">
    <location>
        <begin position="310"/>
        <end position="328"/>
    </location>
</feature>
<proteinExistence type="predicted"/>
<evidence type="ECO:0000313" key="2">
    <source>
        <dbReference type="EMBL" id="GAA2661915.1"/>
    </source>
</evidence>